<comment type="caution">
    <text evidence="2">The sequence shown here is derived from an EMBL/GenBank/DDBJ whole genome shotgun (WGS) entry which is preliminary data.</text>
</comment>
<keyword evidence="1" id="KW-0472">Membrane</keyword>
<dbReference type="Proteomes" id="UP001144280">
    <property type="component" value="Unassembled WGS sequence"/>
</dbReference>
<keyword evidence="3" id="KW-1185">Reference proteome</keyword>
<proteinExistence type="predicted"/>
<feature type="transmembrane region" description="Helical" evidence="1">
    <location>
        <begin position="126"/>
        <end position="147"/>
    </location>
</feature>
<organism evidence="2 3">
    <name type="scientific">Phytohabitans aurantiacus</name>
    <dbReference type="NCBI Taxonomy" id="3016789"/>
    <lineage>
        <taxon>Bacteria</taxon>
        <taxon>Bacillati</taxon>
        <taxon>Actinomycetota</taxon>
        <taxon>Actinomycetes</taxon>
        <taxon>Micromonosporales</taxon>
        <taxon>Micromonosporaceae</taxon>
    </lineage>
</organism>
<protein>
    <recommendedName>
        <fullName evidence="4">Integral membrane protein</fullName>
    </recommendedName>
</protein>
<evidence type="ECO:0000313" key="2">
    <source>
        <dbReference type="EMBL" id="GLH98624.1"/>
    </source>
</evidence>
<accession>A0ABQ5QY44</accession>
<feature type="transmembrane region" description="Helical" evidence="1">
    <location>
        <begin position="39"/>
        <end position="61"/>
    </location>
</feature>
<gene>
    <name evidence="2" type="ORF">Pa4123_38990</name>
</gene>
<reference evidence="2" key="1">
    <citation type="submission" date="2022-12" db="EMBL/GenBank/DDBJ databases">
        <title>New Phytohabitans aurantiacus sp. RD004123 nov., an actinomycete isolated from soil.</title>
        <authorList>
            <person name="Triningsih D.W."/>
            <person name="Harunari E."/>
            <person name="Igarashi Y."/>
        </authorList>
    </citation>
    <scope>NUCLEOTIDE SEQUENCE</scope>
    <source>
        <strain evidence="2">RD004123</strain>
    </source>
</reference>
<feature type="transmembrane region" description="Helical" evidence="1">
    <location>
        <begin position="68"/>
        <end position="87"/>
    </location>
</feature>
<evidence type="ECO:0008006" key="4">
    <source>
        <dbReference type="Google" id="ProtNLM"/>
    </source>
</evidence>
<sequence>MAASQDQIAGDEQLTPEERGRLWAHGLHLGTMLFQRANIFLVAESLLLVSYTSMLAALPTFRSDRPAVTDRVIAGFGLLLTLAWMYVGHRHLQYYRLVFVRIREHLPEYRALRMQWRKRGASSLPILTYALPSLAGVLWVLLLVLTWR</sequence>
<dbReference type="EMBL" id="BSDI01000017">
    <property type="protein sequence ID" value="GLH98624.1"/>
    <property type="molecule type" value="Genomic_DNA"/>
</dbReference>
<keyword evidence="1" id="KW-0812">Transmembrane</keyword>
<evidence type="ECO:0000256" key="1">
    <source>
        <dbReference type="SAM" id="Phobius"/>
    </source>
</evidence>
<name>A0ABQ5QY44_9ACTN</name>
<evidence type="ECO:0000313" key="3">
    <source>
        <dbReference type="Proteomes" id="UP001144280"/>
    </source>
</evidence>
<keyword evidence="1" id="KW-1133">Transmembrane helix</keyword>